<feature type="transmembrane region" description="Helical" evidence="1">
    <location>
        <begin position="204"/>
        <end position="222"/>
    </location>
</feature>
<evidence type="ECO:0000313" key="3">
    <source>
        <dbReference type="Proteomes" id="UP001500620"/>
    </source>
</evidence>
<keyword evidence="1" id="KW-0812">Transmembrane</keyword>
<proteinExistence type="predicted"/>
<evidence type="ECO:0000313" key="2">
    <source>
        <dbReference type="EMBL" id="GAA4262937.1"/>
    </source>
</evidence>
<organism evidence="2 3">
    <name type="scientific">Dactylosporangium darangshiense</name>
    <dbReference type="NCBI Taxonomy" id="579108"/>
    <lineage>
        <taxon>Bacteria</taxon>
        <taxon>Bacillati</taxon>
        <taxon>Actinomycetota</taxon>
        <taxon>Actinomycetes</taxon>
        <taxon>Micromonosporales</taxon>
        <taxon>Micromonosporaceae</taxon>
        <taxon>Dactylosporangium</taxon>
    </lineage>
</organism>
<protein>
    <submittedName>
        <fullName evidence="2">Transporter</fullName>
    </submittedName>
</protein>
<name>A0ABP8DSF4_9ACTN</name>
<keyword evidence="1" id="KW-0472">Membrane</keyword>
<feature type="transmembrane region" description="Helical" evidence="1">
    <location>
        <begin position="177"/>
        <end position="197"/>
    </location>
</feature>
<dbReference type="EMBL" id="BAABAT010000057">
    <property type="protein sequence ID" value="GAA4262937.1"/>
    <property type="molecule type" value="Genomic_DNA"/>
</dbReference>
<comment type="caution">
    <text evidence="2">The sequence shown here is derived from an EMBL/GenBank/DDBJ whole genome shotgun (WGS) entry which is preliminary data.</text>
</comment>
<keyword evidence="1" id="KW-1133">Transmembrane helix</keyword>
<gene>
    <name evidence="2" type="ORF">GCM10022255_102950</name>
</gene>
<feature type="transmembrane region" description="Helical" evidence="1">
    <location>
        <begin position="71"/>
        <end position="97"/>
    </location>
</feature>
<reference evidence="3" key="1">
    <citation type="journal article" date="2019" name="Int. J. Syst. Evol. Microbiol.">
        <title>The Global Catalogue of Microorganisms (GCM) 10K type strain sequencing project: providing services to taxonomists for standard genome sequencing and annotation.</title>
        <authorList>
            <consortium name="The Broad Institute Genomics Platform"/>
            <consortium name="The Broad Institute Genome Sequencing Center for Infectious Disease"/>
            <person name="Wu L."/>
            <person name="Ma J."/>
        </authorList>
    </citation>
    <scope>NUCLEOTIDE SEQUENCE [LARGE SCALE GENOMIC DNA]</scope>
    <source>
        <strain evidence="3">JCM 17441</strain>
    </source>
</reference>
<dbReference type="Proteomes" id="UP001500620">
    <property type="component" value="Unassembled WGS sequence"/>
</dbReference>
<evidence type="ECO:0000256" key="1">
    <source>
        <dbReference type="SAM" id="Phobius"/>
    </source>
</evidence>
<accession>A0ABP8DSF4</accession>
<dbReference type="RefSeq" id="WP_345141151.1">
    <property type="nucleotide sequence ID" value="NZ_BAABAT010000057.1"/>
</dbReference>
<feature type="transmembrane region" description="Helical" evidence="1">
    <location>
        <begin position="326"/>
        <end position="344"/>
    </location>
</feature>
<sequence length="350" mass="37080">MIWLTWRRFRAQAWAALGGLAALAAVLAVTGPRLAHLHASSGLDTCAAAGDCIAAQRAFAAGVKADDVYPLVFFAGIALVYLAPVLIGLFWGAPLLSRELEAGTFRLVWTQSVGRVRWLAVMLGLAGGAALLVTALLSWAITRWSGPIDHADGLPGADQGLDLPNRFIPLLFGARDLAPVGYAAFAFTVGVAAGALVRRTVPAMAVTLAVLAAVQLIVPTVVREHYRPAQTALVPLTLDAGKPQAITIDGGSLTVSTPVSIPGGWIVSVRTVDPAGRPFTGPAPAICLDRASTPTECDDAINQLHLQQLVAYQPGTRYWQFQWYETSAYVLLALLLSGALLRNVRRLRPV</sequence>
<feature type="transmembrane region" description="Helical" evidence="1">
    <location>
        <begin position="118"/>
        <end position="141"/>
    </location>
</feature>
<keyword evidence="3" id="KW-1185">Reference proteome</keyword>